<feature type="compositionally biased region" description="Basic residues" evidence="1">
    <location>
        <begin position="479"/>
        <end position="489"/>
    </location>
</feature>
<protein>
    <submittedName>
        <fullName evidence="2">Actin-related protein 8</fullName>
    </submittedName>
</protein>
<dbReference type="Proteomes" id="UP000717585">
    <property type="component" value="Unassembled WGS sequence"/>
</dbReference>
<keyword evidence="3" id="KW-1185">Reference proteome</keyword>
<dbReference type="OrthoDB" id="5572108at2759"/>
<organism evidence="2 3">
    <name type="scientific">Carpediemonas membranifera</name>
    <dbReference type="NCBI Taxonomy" id="201153"/>
    <lineage>
        <taxon>Eukaryota</taxon>
        <taxon>Metamonada</taxon>
        <taxon>Carpediemonas-like organisms</taxon>
        <taxon>Carpediemonas</taxon>
    </lineage>
</organism>
<dbReference type="EMBL" id="JAHDYR010000004">
    <property type="protein sequence ID" value="KAG9396962.1"/>
    <property type="molecule type" value="Genomic_DNA"/>
</dbReference>
<evidence type="ECO:0000313" key="3">
    <source>
        <dbReference type="Proteomes" id="UP000717585"/>
    </source>
</evidence>
<sequence>MSTTENTYTATVIAEITSSYLKFNTSDKLSPQQMHLLVAHRRDTDVGRGLDLSCAFMPDQTASKTPEILKNYTPLLLETKEDFELKNSAIRTIEEDTMHQEYDRSQYTWLGPADDMSGMPSRVVGDEVRRLTPDAPYNVHRPIVDGRMNLTDVTTTTTAAGDAYMTLDDAMLDLQLLLESALTRLTIGPADYDKTRLVLIVPPSLSMREVKELVHMALVPMGLHSVLVQGGMMAALYGAGLGTGVVVMSDETATHVQVVYEGIPAPLSLRLGYGSNVLANAFQTLIIAHGPTLAPALGLATDLESHSLLRYYTLETTALMFSSLVRDVSVKREVVPVPSLPEEGPRAGSGLLALPSAKYEGILIACPQVRHSLGLAMICPDDTIRRLCTGADVNAQFRERMSQCAVLAGFAEDESLDFQQWDRLKSKDPDSKKRSHKKKKEAKEETDDGKKEKEEETQRAESQKTQTEGDGKDGEGEKKKKRTPRKPLRHIPDVVEDAGFLSIPDAIVKAVDSSIPWLDEIGERAQDRKAKLLGKLLLCGNVFHMDGLSQTVAKAVGRRTSVKAEPETATNEHIAGCDHAWRGGLAVSDILYSKDLFVTKAVWQKAGSRVLRDQPTFKLD</sequence>
<gene>
    <name evidence="2" type="ORF">J8273_1309</name>
</gene>
<dbReference type="AlphaFoldDB" id="A0A8J6BBR9"/>
<evidence type="ECO:0000313" key="2">
    <source>
        <dbReference type="EMBL" id="KAG9396962.1"/>
    </source>
</evidence>
<feature type="region of interest" description="Disordered" evidence="1">
    <location>
        <begin position="425"/>
        <end position="491"/>
    </location>
</feature>
<dbReference type="SUPFAM" id="SSF53067">
    <property type="entry name" value="Actin-like ATPase domain"/>
    <property type="match status" value="1"/>
</dbReference>
<comment type="caution">
    <text evidence="2">The sequence shown here is derived from an EMBL/GenBank/DDBJ whole genome shotgun (WGS) entry which is preliminary data.</text>
</comment>
<evidence type="ECO:0000256" key="1">
    <source>
        <dbReference type="SAM" id="MobiDB-lite"/>
    </source>
</evidence>
<reference evidence="2" key="1">
    <citation type="submission" date="2021-05" db="EMBL/GenBank/DDBJ databases">
        <title>A free-living protist that lacks canonical eukaryotic 1 DNA replication and segregation systems.</title>
        <authorList>
            <person name="Salas-Leiva D.E."/>
            <person name="Tromer E.C."/>
            <person name="Curtis B.A."/>
            <person name="Jerlstrom-Hultqvist J."/>
            <person name="Kolisko M."/>
            <person name="Yi Z."/>
            <person name="Salas-Leiva J.S."/>
            <person name="Gallot-Lavallee L."/>
            <person name="Kops G.J.P.L."/>
            <person name="Archibald J.M."/>
            <person name="Simpson A.G.B."/>
            <person name="Roger A.J."/>
        </authorList>
    </citation>
    <scope>NUCLEOTIDE SEQUENCE</scope>
    <source>
        <strain evidence="2">BICM</strain>
    </source>
</reference>
<proteinExistence type="predicted"/>
<dbReference type="InterPro" id="IPR043129">
    <property type="entry name" value="ATPase_NBD"/>
</dbReference>
<dbReference type="Gene3D" id="3.30.420.40">
    <property type="match status" value="1"/>
</dbReference>
<feature type="compositionally biased region" description="Basic and acidic residues" evidence="1">
    <location>
        <begin position="448"/>
        <end position="478"/>
    </location>
</feature>
<accession>A0A8J6BBR9</accession>
<name>A0A8J6BBR9_9EUKA</name>